<keyword evidence="2" id="KW-1185">Reference proteome</keyword>
<proteinExistence type="predicted"/>
<dbReference type="SUPFAM" id="SSF53850">
    <property type="entry name" value="Periplasmic binding protein-like II"/>
    <property type="match status" value="1"/>
</dbReference>
<protein>
    <submittedName>
        <fullName evidence="1">Polar amino acid transport system substrate-binding protein</fullName>
    </submittedName>
</protein>
<gene>
    <name evidence="1" type="ORF">JD77_05601</name>
</gene>
<organism evidence="1 2">
    <name type="scientific">Micromonospora olivasterospora</name>
    <dbReference type="NCBI Taxonomy" id="1880"/>
    <lineage>
        <taxon>Bacteria</taxon>
        <taxon>Bacillati</taxon>
        <taxon>Actinomycetota</taxon>
        <taxon>Actinomycetes</taxon>
        <taxon>Micromonosporales</taxon>
        <taxon>Micromonosporaceae</taxon>
        <taxon>Micromonospora</taxon>
    </lineage>
</organism>
<comment type="caution">
    <text evidence="1">The sequence shown here is derived from an EMBL/GenBank/DDBJ whole genome shotgun (WGS) entry which is preliminary data.</text>
</comment>
<dbReference type="Gene3D" id="3.40.190.10">
    <property type="entry name" value="Periplasmic binding protein-like II"/>
    <property type="match status" value="2"/>
</dbReference>
<name>A0A562IID4_MICOL</name>
<evidence type="ECO:0000313" key="2">
    <source>
        <dbReference type="Proteomes" id="UP000319825"/>
    </source>
</evidence>
<dbReference type="AlphaFoldDB" id="A0A562IID4"/>
<dbReference type="EMBL" id="VLKE01000001">
    <property type="protein sequence ID" value="TWH70576.1"/>
    <property type="molecule type" value="Genomic_DNA"/>
</dbReference>
<reference evidence="1 2" key="1">
    <citation type="submission" date="2019-07" db="EMBL/GenBank/DDBJ databases">
        <title>R&amp;d 2014.</title>
        <authorList>
            <person name="Klenk H.-P."/>
        </authorList>
    </citation>
    <scope>NUCLEOTIDE SEQUENCE [LARGE SCALE GENOMIC DNA]</scope>
    <source>
        <strain evidence="1 2">DSM 43868</strain>
    </source>
</reference>
<dbReference type="Proteomes" id="UP000319825">
    <property type="component" value="Unassembled WGS sequence"/>
</dbReference>
<sequence>MVKAGNPAGLKAAEDVCGRRFGEVKGSFSVLPKLQEVCRKAGRSNPEVSSFEDIPSMQLALVSGRIDTYVGSDFNVVWDKSQGKPVDSVALPEAGTLVLGWTVPKGNDGLRDAVLGALRELQKDGYYAEAFARWGVSDNRLDPGVNIGAQGTGFDG</sequence>
<accession>A0A562IID4</accession>
<evidence type="ECO:0000313" key="1">
    <source>
        <dbReference type="EMBL" id="TWH70576.1"/>
    </source>
</evidence>